<sequence>CKMEITDNNLSTLASYLQQTLQVDVTTRRNAEKFLETIEVNQNYPVLLLHLVDKADIDIVIRVAGAIAFKNYVKRHWAVPEDGADRVHPSDRTAVKEMIVGLMLRSPEQLQKQLSDAVSIIGREDFPARWPNLLPEMISHFQSGEFHVINGVLRTAHSLFKRYRYEFKSQELWTEIKHVLDNFAKPFTDLFVATMELAKTHANNPTALKVIFSSLVLIAKVFYSLNYQDLPEIFEDNMNIWMPHFLTLLTADNKVLQTDEDEEAGLLEQLKSQICDNVGLYAQKYDEEFQTYLPGFVTAVWHLLTTTGPQAKYDILVSNAIHFLSAVAERPHYKQLFEDASVLGSICEKVIIPNMEFRTSDEELFEDNPEEYVRKDIEGSDIDTRRRAACDLVRALSKHFEQKITETFSQYITAMLQQFAKDPAQNWKNKDVAIYLVTSMAVKAQTAKLGTTQTSSLVNVVDFYREFIAPDLHNENLTEFPVLKADAIKYLMVFRNQLPKPMILQSLPHVVRLLLAPSYVVHTYAASAVDKFFTMKDPQGKAVIAAADVGQISEQLLKNLFQSFAHPGSAENEYIMKAMMRTFSLLQENVLPYLSQLLPLLTGKLVQASKNPSKPHFNHFLFETLSLSIRIACGKDPSAVTGFESSLFPVFQDILQQDVQEFVPYVFQLLSLMLECHSSPVPDPYMALFPCLLAPVLWERPGNIHPLVRLLQAFIERGAAQILAADRLMGLLGVFQKLIASKSNDHEGFYIVQSILEHMSPEAVGQYIKQIFLLLFQRLQSSKTTKFVRGLLVFFSLYAYRYGAPALISTVDSIQTKMFGMVLDRLIIADVQKVTGQLERKICAVGITKLLTEAPALIEGEYAQFWGPLLQALIDLFELPEDDSVPDDEHFVEIEDTPGYQTAYSQLIFAGKKEHDPFQGNIPDARLHLVRSLQKLSAACPGRLGPLISSSLQPAANNFLQRYFQMANVQLM</sequence>
<feature type="domain" description="Importin N-terminal" evidence="10">
    <location>
        <begin position="31"/>
        <end position="105"/>
    </location>
</feature>
<dbReference type="SMART" id="SM00913">
    <property type="entry name" value="IBN_N"/>
    <property type="match status" value="1"/>
</dbReference>
<evidence type="ECO:0000256" key="9">
    <source>
        <dbReference type="ARBA" id="ARBA00030693"/>
    </source>
</evidence>
<dbReference type="PANTHER" id="PTHR10997">
    <property type="entry name" value="IMPORTIN-7, 8, 11"/>
    <property type="match status" value="1"/>
</dbReference>
<evidence type="ECO:0000256" key="6">
    <source>
        <dbReference type="ARBA" id="ARBA00022490"/>
    </source>
</evidence>
<dbReference type="SUPFAM" id="SSF48371">
    <property type="entry name" value="ARM repeat"/>
    <property type="match status" value="1"/>
</dbReference>
<dbReference type="GO" id="GO:0006611">
    <property type="term" value="P:protein export from nucleus"/>
    <property type="evidence" value="ECO:0007669"/>
    <property type="project" value="TreeGrafter"/>
</dbReference>
<protein>
    <recommendedName>
        <fullName evidence="4">Exportin-2</fullName>
    </recommendedName>
    <alternativeName>
        <fullName evidence="9">Importin-alpha re-exporter</fullName>
    </alternativeName>
</protein>
<dbReference type="GO" id="GO:0005049">
    <property type="term" value="F:nuclear export signal receptor activity"/>
    <property type="evidence" value="ECO:0007669"/>
    <property type="project" value="TreeGrafter"/>
</dbReference>
<name>L7MEW5_RHIPC</name>
<dbReference type="InterPro" id="IPR011989">
    <property type="entry name" value="ARM-like"/>
</dbReference>
<keyword evidence="6" id="KW-0963">Cytoplasm</keyword>
<dbReference type="AlphaFoldDB" id="L7MEW5"/>
<dbReference type="Pfam" id="PF03378">
    <property type="entry name" value="CAS_CSE1"/>
    <property type="match status" value="1"/>
</dbReference>
<comment type="subcellular location">
    <subcellularLocation>
        <location evidence="2">Cytoplasm</location>
    </subcellularLocation>
    <subcellularLocation>
        <location evidence="1">Nucleus</location>
    </subcellularLocation>
</comment>
<dbReference type="GO" id="GO:0031267">
    <property type="term" value="F:small GTPase binding"/>
    <property type="evidence" value="ECO:0007669"/>
    <property type="project" value="InterPro"/>
</dbReference>
<evidence type="ECO:0000256" key="2">
    <source>
        <dbReference type="ARBA" id="ARBA00004496"/>
    </source>
</evidence>
<comment type="similarity">
    <text evidence="3">Belongs to the XPO2/CSE1 family.</text>
</comment>
<organism evidence="11">
    <name type="scientific">Rhipicephalus pulchellus</name>
    <name type="common">Yellow backed tick</name>
    <name type="synonym">Dermacentor pulchellus</name>
    <dbReference type="NCBI Taxonomy" id="72859"/>
    <lineage>
        <taxon>Eukaryota</taxon>
        <taxon>Metazoa</taxon>
        <taxon>Ecdysozoa</taxon>
        <taxon>Arthropoda</taxon>
        <taxon>Chelicerata</taxon>
        <taxon>Arachnida</taxon>
        <taxon>Acari</taxon>
        <taxon>Parasitiformes</taxon>
        <taxon>Ixodida</taxon>
        <taxon>Ixodoidea</taxon>
        <taxon>Ixodidae</taxon>
        <taxon>Rhipicephalinae</taxon>
        <taxon>Rhipicephalus</taxon>
        <taxon>Rhipicephalus</taxon>
    </lineage>
</organism>
<dbReference type="InterPro" id="IPR016024">
    <property type="entry name" value="ARM-type_fold"/>
</dbReference>
<evidence type="ECO:0000313" key="11">
    <source>
        <dbReference type="EMBL" id="JAA61803.1"/>
    </source>
</evidence>
<dbReference type="GO" id="GO:0006606">
    <property type="term" value="P:protein import into nucleus"/>
    <property type="evidence" value="ECO:0007669"/>
    <property type="project" value="TreeGrafter"/>
</dbReference>
<dbReference type="GO" id="GO:0005829">
    <property type="term" value="C:cytosol"/>
    <property type="evidence" value="ECO:0007669"/>
    <property type="project" value="TreeGrafter"/>
</dbReference>
<dbReference type="Gene3D" id="1.25.10.10">
    <property type="entry name" value="Leucine-rich Repeat Variant"/>
    <property type="match status" value="1"/>
</dbReference>
<dbReference type="PANTHER" id="PTHR10997:SF8">
    <property type="entry name" value="EXPORTIN-2"/>
    <property type="match status" value="1"/>
</dbReference>
<accession>L7MEW5</accession>
<evidence type="ECO:0000256" key="4">
    <source>
        <dbReference type="ARBA" id="ARBA00018945"/>
    </source>
</evidence>
<reference evidence="11" key="1">
    <citation type="submission" date="2012-11" db="EMBL/GenBank/DDBJ databases">
        <authorList>
            <person name="Lucero-Rivera Y.E."/>
            <person name="Tovar-Ramirez D."/>
        </authorList>
    </citation>
    <scope>NUCLEOTIDE SEQUENCE</scope>
    <source>
        <tissue evidence="11">Salivary gland</tissue>
    </source>
</reference>
<dbReference type="GO" id="GO:0005635">
    <property type="term" value="C:nuclear envelope"/>
    <property type="evidence" value="ECO:0007669"/>
    <property type="project" value="TreeGrafter"/>
</dbReference>
<dbReference type="Pfam" id="PF08506">
    <property type="entry name" value="Cse1"/>
    <property type="match status" value="1"/>
</dbReference>
<evidence type="ECO:0000256" key="8">
    <source>
        <dbReference type="ARBA" id="ARBA00023242"/>
    </source>
</evidence>
<dbReference type="EMBL" id="GACK01003231">
    <property type="protein sequence ID" value="JAA61803.1"/>
    <property type="molecule type" value="mRNA"/>
</dbReference>
<feature type="non-terminal residue" evidence="11">
    <location>
        <position position="1"/>
    </location>
</feature>
<reference evidence="11" key="2">
    <citation type="journal article" date="2015" name="J. Proteomics">
        <title>Sexual differences in the sialomes of the zebra tick, Rhipicephalus pulchellus.</title>
        <authorList>
            <person name="Tan A.W."/>
            <person name="Francischetti I.M."/>
            <person name="Slovak M."/>
            <person name="Kini R.M."/>
            <person name="Ribeiro J.M."/>
        </authorList>
    </citation>
    <scope>NUCLEOTIDE SEQUENCE</scope>
    <source>
        <tissue evidence="11">Salivary gland</tissue>
    </source>
</reference>
<evidence type="ECO:0000256" key="3">
    <source>
        <dbReference type="ARBA" id="ARBA00008669"/>
    </source>
</evidence>
<keyword evidence="8" id="KW-0539">Nucleus</keyword>
<keyword evidence="7" id="KW-0653">Protein transport</keyword>
<dbReference type="InterPro" id="IPR001494">
    <property type="entry name" value="Importin-beta_N"/>
</dbReference>
<keyword evidence="5" id="KW-0813">Transport</keyword>
<dbReference type="FunFam" id="1.25.10.10:FF:000057">
    <property type="entry name" value="Exportin-2 isoform 1"/>
    <property type="match status" value="1"/>
</dbReference>
<dbReference type="Pfam" id="PF03810">
    <property type="entry name" value="IBN_N"/>
    <property type="match status" value="1"/>
</dbReference>
<proteinExistence type="evidence at transcript level"/>
<dbReference type="InterPro" id="IPR005043">
    <property type="entry name" value="XPO2_C"/>
</dbReference>
<evidence type="ECO:0000259" key="10">
    <source>
        <dbReference type="PROSITE" id="PS50166"/>
    </source>
</evidence>
<dbReference type="InterPro" id="IPR013713">
    <property type="entry name" value="XPO2_central"/>
</dbReference>
<evidence type="ECO:0000256" key="1">
    <source>
        <dbReference type="ARBA" id="ARBA00004123"/>
    </source>
</evidence>
<evidence type="ECO:0000256" key="7">
    <source>
        <dbReference type="ARBA" id="ARBA00022927"/>
    </source>
</evidence>
<dbReference type="PROSITE" id="PS50166">
    <property type="entry name" value="IMPORTIN_B_NT"/>
    <property type="match status" value="1"/>
</dbReference>
<keyword evidence="11" id="KW-0675">Receptor</keyword>
<evidence type="ECO:0000256" key="5">
    <source>
        <dbReference type="ARBA" id="ARBA00022448"/>
    </source>
</evidence>